<dbReference type="EMBL" id="GBRH01220699">
    <property type="protein sequence ID" value="JAD77196.1"/>
    <property type="molecule type" value="Transcribed_RNA"/>
</dbReference>
<reference evidence="1" key="1">
    <citation type="submission" date="2014-09" db="EMBL/GenBank/DDBJ databases">
        <authorList>
            <person name="Magalhaes I.L.F."/>
            <person name="Oliveira U."/>
            <person name="Santos F.R."/>
            <person name="Vidigal T.H.D.A."/>
            <person name="Brescovit A.D."/>
            <person name="Santos A.J."/>
        </authorList>
    </citation>
    <scope>NUCLEOTIDE SEQUENCE</scope>
    <source>
        <tissue evidence="1">Shoot tissue taken approximately 20 cm above the soil surface</tissue>
    </source>
</reference>
<name>A0A0A9CNP0_ARUDO</name>
<sequence length="70" mass="8183">MYMIIDGFPTHSKKNTTSLPNLYYFPRTTPRNEHSPKRNTPLHSPLDYQIYTILPEALPAAIRRDQTYSC</sequence>
<proteinExistence type="predicted"/>
<protein>
    <submittedName>
        <fullName evidence="1">Uncharacterized protein</fullName>
    </submittedName>
</protein>
<dbReference type="AlphaFoldDB" id="A0A0A9CNP0"/>
<evidence type="ECO:0000313" key="1">
    <source>
        <dbReference type="EMBL" id="JAD77196.1"/>
    </source>
</evidence>
<reference evidence="1" key="2">
    <citation type="journal article" date="2015" name="Data Brief">
        <title>Shoot transcriptome of the giant reed, Arundo donax.</title>
        <authorList>
            <person name="Barrero R.A."/>
            <person name="Guerrero F.D."/>
            <person name="Moolhuijzen P."/>
            <person name="Goolsby J.A."/>
            <person name="Tidwell J."/>
            <person name="Bellgard S.E."/>
            <person name="Bellgard M.I."/>
        </authorList>
    </citation>
    <scope>NUCLEOTIDE SEQUENCE</scope>
    <source>
        <tissue evidence="1">Shoot tissue taken approximately 20 cm above the soil surface</tissue>
    </source>
</reference>
<accession>A0A0A9CNP0</accession>
<organism evidence="1">
    <name type="scientific">Arundo donax</name>
    <name type="common">Giant reed</name>
    <name type="synonym">Donax arundinaceus</name>
    <dbReference type="NCBI Taxonomy" id="35708"/>
    <lineage>
        <taxon>Eukaryota</taxon>
        <taxon>Viridiplantae</taxon>
        <taxon>Streptophyta</taxon>
        <taxon>Embryophyta</taxon>
        <taxon>Tracheophyta</taxon>
        <taxon>Spermatophyta</taxon>
        <taxon>Magnoliopsida</taxon>
        <taxon>Liliopsida</taxon>
        <taxon>Poales</taxon>
        <taxon>Poaceae</taxon>
        <taxon>PACMAD clade</taxon>
        <taxon>Arundinoideae</taxon>
        <taxon>Arundineae</taxon>
        <taxon>Arundo</taxon>
    </lineage>
</organism>